<evidence type="ECO:0000313" key="2">
    <source>
        <dbReference type="WBParaSite" id="PgB26_g020_t02"/>
    </source>
</evidence>
<reference evidence="2" key="1">
    <citation type="submission" date="2022-11" db="UniProtKB">
        <authorList>
            <consortium name="WormBaseParasite"/>
        </authorList>
    </citation>
    <scope>IDENTIFICATION</scope>
</reference>
<sequence>GFFKIGGKSIRDCVCWHYDHRLEHQIFSFVLCGCMSKLCSCKDTMAMCPFPSFCGSRLLFLST</sequence>
<accession>A0A915A0E6</accession>
<organism evidence="1 2">
    <name type="scientific">Parascaris univalens</name>
    <name type="common">Nematode worm</name>
    <dbReference type="NCBI Taxonomy" id="6257"/>
    <lineage>
        <taxon>Eukaryota</taxon>
        <taxon>Metazoa</taxon>
        <taxon>Ecdysozoa</taxon>
        <taxon>Nematoda</taxon>
        <taxon>Chromadorea</taxon>
        <taxon>Rhabditida</taxon>
        <taxon>Spirurina</taxon>
        <taxon>Ascaridomorpha</taxon>
        <taxon>Ascaridoidea</taxon>
        <taxon>Ascarididae</taxon>
        <taxon>Parascaris</taxon>
    </lineage>
</organism>
<name>A0A915A0E6_PARUN</name>
<dbReference type="WBParaSite" id="PgB26_g020_t02">
    <property type="protein sequence ID" value="PgB26_g020_t02"/>
    <property type="gene ID" value="PgB26_g020"/>
</dbReference>
<dbReference type="Proteomes" id="UP000887569">
    <property type="component" value="Unplaced"/>
</dbReference>
<evidence type="ECO:0000313" key="1">
    <source>
        <dbReference type="Proteomes" id="UP000887569"/>
    </source>
</evidence>
<dbReference type="AlphaFoldDB" id="A0A915A0E6"/>
<keyword evidence="1" id="KW-1185">Reference proteome</keyword>
<protein>
    <submittedName>
        <fullName evidence="2">Uncharacterized protein</fullName>
    </submittedName>
</protein>
<proteinExistence type="predicted"/>